<dbReference type="GO" id="GO:0016747">
    <property type="term" value="F:acyltransferase activity, transferring groups other than amino-acyl groups"/>
    <property type="evidence" value="ECO:0007669"/>
    <property type="project" value="InterPro"/>
</dbReference>
<dbReference type="Pfam" id="PF06130">
    <property type="entry name" value="PTAC"/>
    <property type="match status" value="1"/>
</dbReference>
<dbReference type="PANTHER" id="PTHR39453">
    <property type="entry name" value="PHOSPHATE PROPANOYLTRANSFERASE"/>
    <property type="match status" value="1"/>
</dbReference>
<evidence type="ECO:0000256" key="8">
    <source>
        <dbReference type="ARBA" id="ARBA00023315"/>
    </source>
</evidence>
<dbReference type="KEGG" id="coh:EAV92_05525"/>
<dbReference type="Proteomes" id="UP000269097">
    <property type="component" value="Chromosome"/>
</dbReference>
<keyword evidence="6" id="KW-0479">Metal-binding</keyword>
<dbReference type="InterPro" id="IPR008300">
    <property type="entry name" value="PTAC"/>
</dbReference>
<evidence type="ECO:0000256" key="4">
    <source>
        <dbReference type="ARBA" id="ARBA00020837"/>
    </source>
</evidence>
<proteinExistence type="inferred from homology"/>
<evidence type="ECO:0000256" key="5">
    <source>
        <dbReference type="ARBA" id="ARBA00022679"/>
    </source>
</evidence>
<reference evidence="13 14" key="1">
    <citation type="submission" date="2018-10" db="EMBL/GenBank/DDBJ databases">
        <title>Genome Sequence of Cohnella sp.</title>
        <authorList>
            <person name="Srinivasan S."/>
            <person name="Kim M.K."/>
        </authorList>
    </citation>
    <scope>NUCLEOTIDE SEQUENCE [LARGE SCALE GENOMIC DNA]</scope>
    <source>
        <strain evidence="13 14">18JY8-7</strain>
    </source>
</reference>
<keyword evidence="8 13" id="KW-0012">Acyltransferase</keyword>
<comment type="similarity">
    <text evidence="2">Belongs to the PduL family.</text>
</comment>
<evidence type="ECO:0000313" key="13">
    <source>
        <dbReference type="EMBL" id="AYQ72077.1"/>
    </source>
</evidence>
<organism evidence="13 14">
    <name type="scientific">Cohnella candidum</name>
    <dbReference type="NCBI Taxonomy" id="2674991"/>
    <lineage>
        <taxon>Bacteria</taxon>
        <taxon>Bacillati</taxon>
        <taxon>Bacillota</taxon>
        <taxon>Bacilli</taxon>
        <taxon>Bacillales</taxon>
        <taxon>Paenibacillaceae</taxon>
        <taxon>Cohnella</taxon>
    </lineage>
</organism>
<keyword evidence="5 13" id="KW-0808">Transferase</keyword>
<protein>
    <recommendedName>
        <fullName evidence="4">Phosphate propanoyltransferase</fullName>
        <ecNumber evidence="3">2.3.1.222</ecNumber>
    </recommendedName>
    <alternativeName>
        <fullName evidence="10">Phosphate acyltransferase PduL</fullName>
    </alternativeName>
    <alternativeName>
        <fullName evidence="9">Phosphotransacylase PduL</fullName>
    </alternativeName>
    <alternativeName>
        <fullName evidence="11">Propanediol utilization protein PduL</fullName>
    </alternativeName>
</protein>
<dbReference type="RefSeq" id="WP_123040137.1">
    <property type="nucleotide sequence ID" value="NZ_CP033433.1"/>
</dbReference>
<dbReference type="EC" id="2.3.1.222" evidence="3"/>
<gene>
    <name evidence="13" type="primary">pduL</name>
    <name evidence="13" type="ORF">EAV92_05525</name>
</gene>
<evidence type="ECO:0000256" key="10">
    <source>
        <dbReference type="ARBA" id="ARBA00030939"/>
    </source>
</evidence>
<evidence type="ECO:0000256" key="2">
    <source>
        <dbReference type="ARBA" id="ARBA00007342"/>
    </source>
</evidence>
<evidence type="ECO:0000256" key="3">
    <source>
        <dbReference type="ARBA" id="ARBA00012206"/>
    </source>
</evidence>
<dbReference type="SUPFAM" id="SSF50692">
    <property type="entry name" value="ADC-like"/>
    <property type="match status" value="1"/>
</dbReference>
<evidence type="ECO:0000256" key="7">
    <source>
        <dbReference type="ARBA" id="ARBA00022833"/>
    </source>
</evidence>
<dbReference type="NCBIfam" id="NF011652">
    <property type="entry name" value="PRK15070.1"/>
    <property type="match status" value="1"/>
</dbReference>
<evidence type="ECO:0000256" key="11">
    <source>
        <dbReference type="ARBA" id="ARBA00033077"/>
    </source>
</evidence>
<keyword evidence="14" id="KW-1185">Reference proteome</keyword>
<sequence>MALITETSLRARLAGGLPDPFPLAADDRLTPAAADFLKSRGISLLRLASGESSPAGDSVQVLPADIPVGVSNRHIHLSPEHVEALFGPGYRLTPMKELSQKGQFAARETVTLIGPKGMLTGVRVLGPARGASQAEISRTDGFALGIHPPVRLSGDIAGTPGVTVAGEKGVIVMQEGLIVARNHVHMSPEDAQKYGVQNGDSLIVQSLGERKVLFAGVIVRVHPNYSLDLHLDTDEANAASLKTGDAVRLVGRNGEIRGALRGQP</sequence>
<evidence type="ECO:0000256" key="12">
    <source>
        <dbReference type="ARBA" id="ARBA00047589"/>
    </source>
</evidence>
<dbReference type="GO" id="GO:0046872">
    <property type="term" value="F:metal ion binding"/>
    <property type="evidence" value="ECO:0007669"/>
    <property type="project" value="UniProtKB-KW"/>
</dbReference>
<comment type="cofactor">
    <cofactor evidence="1">
        <name>Zn(2+)</name>
        <dbReference type="ChEBI" id="CHEBI:29105"/>
    </cofactor>
</comment>
<dbReference type="InterPro" id="IPR009010">
    <property type="entry name" value="Asp_de-COase-like_dom_sf"/>
</dbReference>
<dbReference type="EMBL" id="CP033433">
    <property type="protein sequence ID" value="AYQ72077.1"/>
    <property type="molecule type" value="Genomic_DNA"/>
</dbReference>
<evidence type="ECO:0000256" key="1">
    <source>
        <dbReference type="ARBA" id="ARBA00001947"/>
    </source>
</evidence>
<evidence type="ECO:0000313" key="14">
    <source>
        <dbReference type="Proteomes" id="UP000269097"/>
    </source>
</evidence>
<keyword evidence="7" id="KW-0862">Zinc</keyword>
<dbReference type="PANTHER" id="PTHR39453:SF1">
    <property type="entry name" value="PHOSPHATE PROPANOYLTRANSFERASE"/>
    <property type="match status" value="1"/>
</dbReference>
<evidence type="ECO:0000256" key="9">
    <source>
        <dbReference type="ARBA" id="ARBA00030044"/>
    </source>
</evidence>
<evidence type="ECO:0000256" key="6">
    <source>
        <dbReference type="ARBA" id="ARBA00022723"/>
    </source>
</evidence>
<accession>A0A3G3JW48</accession>
<dbReference type="AlphaFoldDB" id="A0A3G3JW48"/>
<name>A0A3G3JW48_9BACL</name>
<comment type="catalytic activity">
    <reaction evidence="12">
        <text>propanoyl-CoA + phosphate = propanoyl phosphate + CoA</text>
        <dbReference type="Rhea" id="RHEA:28046"/>
        <dbReference type="ChEBI" id="CHEBI:43474"/>
        <dbReference type="ChEBI" id="CHEBI:57287"/>
        <dbReference type="ChEBI" id="CHEBI:57392"/>
        <dbReference type="ChEBI" id="CHEBI:58933"/>
        <dbReference type="EC" id="2.3.1.222"/>
    </reaction>
</comment>